<gene>
    <name evidence="2" type="primary">34</name>
</gene>
<dbReference type="EMBL" id="AP014714">
    <property type="protein sequence ID" value="BAQ22920.1"/>
    <property type="molecule type" value="Genomic_DNA"/>
</dbReference>
<proteinExistence type="predicted"/>
<dbReference type="Pfam" id="PF21560">
    <property type="entry name" value="Gp34_2nd"/>
    <property type="match status" value="1"/>
</dbReference>
<accession>A0A0B6VSW0</accession>
<dbReference type="RefSeq" id="YP_009190428.1">
    <property type="nucleotide sequence ID" value="NC_028683.1"/>
</dbReference>
<keyword evidence="3" id="KW-1185">Reference proteome</keyword>
<evidence type="ECO:0000259" key="1">
    <source>
        <dbReference type="Pfam" id="PF21560"/>
    </source>
</evidence>
<reference evidence="2 3" key="1">
    <citation type="submission" date="2015-02" db="EMBL/GenBank/DDBJ databases">
        <title>Complete genome sequences of Edwardsiella bacteriophages, PEi20 and PEi26.</title>
        <authorList>
            <person name="Yasuike M."/>
            <person name="Nishiki I."/>
            <person name="Iwasaki Y."/>
            <person name="Nakamura Y."/>
            <person name="Fujiwara A."/>
            <person name="Hassan E.S."/>
            <person name="Mahmoud M.M."/>
            <person name="Kawato Y."/>
            <person name="Nagai S."/>
            <person name="Kobayashi T."/>
            <person name="Ototake M."/>
            <person name="Nakai T."/>
        </authorList>
    </citation>
    <scope>NUCLEOTIDE SEQUENCE [LARGE SCALE GENOMIC DNA]</scope>
</reference>
<dbReference type="KEGG" id="vg:26519139"/>
<dbReference type="GeneID" id="26519139"/>
<dbReference type="Proteomes" id="UP000204657">
    <property type="component" value="Segment"/>
</dbReference>
<dbReference type="InterPro" id="IPR048391">
    <property type="entry name" value="Gp34_dom"/>
</dbReference>
<feature type="domain" description="Long-tail fiber proximal subunit" evidence="1">
    <location>
        <begin position="1106"/>
        <end position="1203"/>
    </location>
</feature>
<organism evidence="2 3">
    <name type="scientific">Edwardsiella phage PEi20</name>
    <dbReference type="NCBI Taxonomy" id="1608310"/>
    <lineage>
        <taxon>Viruses</taxon>
        <taxon>Duplodnaviria</taxon>
        <taxon>Heunggongvirae</taxon>
        <taxon>Uroviricota</taxon>
        <taxon>Caudoviricetes</taxon>
        <taxon>Pantevenvirales</taxon>
        <taxon>Straboviridae</taxon>
        <taxon>Tevenvirinae</taxon>
        <taxon>Kanagawavirus</taxon>
        <taxon>Kanagawavirus pei20</taxon>
    </lineage>
</organism>
<name>A0A0B6VSW0_9CAUD</name>
<evidence type="ECO:0000313" key="2">
    <source>
        <dbReference type="EMBL" id="BAQ22920.1"/>
    </source>
</evidence>
<evidence type="ECO:0000313" key="3">
    <source>
        <dbReference type="Proteomes" id="UP000204657"/>
    </source>
</evidence>
<protein>
    <submittedName>
        <fullName evidence="2">Long tail fiber, proximal subunit</fullName>
    </submittedName>
</protein>
<sequence length="1257" mass="136639">MADQFKPAFRATSGLDAAGEKVVNVAKADFGTLTDGVNVDFFIEENTLQQYDSTRGYRQNFAVIYDNRVWVSNQDIPAPAGAFAELRWKAVRTDPKWVEIKQPVYQLKSGDYVTVNSEQSPCNMSLPSSPQDGDTIVIKDIGNNAGYNEMKVRATNQSIVRFGQQVTETLLTKPLSYNILIFSNRLWNFYQTAQEERGIRVEPLVEFKAQAGDSIFRRYTSANPVTILLPKYANQGDIIKSVDIDGLGPMYHLIIKSSDPTIGIDSPGVLQKEYRTSGDGLLTYVAADRVWKTWDGDIRTRLRIVRDNVKLMPNESITVFGDNNMVSQTINIELPTDVSIGDTIKIALNYLRKQQTVILKTTGGDKIATDIKLLQFPKRSEYPPDATWVTVSQLEFNGDINYTPVIEFSYTEEAGAGVWIVQQNVPTVERVDSKDNNTRKRLGVISLASQTEANVDFENAPIKESAITPETLANRVATESRRGIARIATTAQVNQDTTFAFQDDLIISPKKLNERTATETRRGLAEIATQTETNQGTDDSTIITPLKLTARKASETLTGIAKLVSTVGTAPGVDRPTLGTNVYNSANNIDIVTPMSLSQLKGTYTEQGLWIGAIESEVIAGVMNNGFPNGVVTPEMLHKKTSTDSRIGLIQIAKQAEVDAGTDYTKAVTPKTLNDRKASETLTGIAEIATQAELDGGTDDVRISTPLKIKTHFADTTRREVTAASGLEVTGTVWDKISFNIKPSAEAQRGTARLATQGEVDTGTDDATIVTPLKLQRKKATEGTEGIIQVATQAEVIAGTNGLKAVPPVHLKYIAQTEKTWEATAARRGFVKLTENTLTFKGDAVNGSGRLLPDGSANLPALDGLMKDGFAVSPYEMNRALQYFLPANAKAVDTDKLDGLDSLQFIRRDVDQSVEGKLTLTKETILTAPLTSSTYASFAGTLSAKDIATEGPIIILNGTNRWNIRALNNGTTLTFGNTANVLTINSATGNVAAQNNLSAGAEVSATTKYNLNSRTVIETTAGTPNATLAVGDNAQNLVLKTLDAGNIVANGGGAYKVLTEKNAKEIVDRDFVKKEGDTMGGKLNINAPVLPKITEAQALAPLNTNNFGFWTADITTPTEYQKLPGYAVPVMEIIDGSSTGHVDHYDYVKAPGVMTGTGTSLTSMTRTWTPRPQSVQDNHNANTIWISVWDLARNKWGEWGRVYTNQAPPTAAEIGAVSSSGSAFNNLTIRDWLQVGQVRIEPDPDTRSVKFTWVDIP</sequence>